<evidence type="ECO:0008006" key="3">
    <source>
        <dbReference type="Google" id="ProtNLM"/>
    </source>
</evidence>
<name>A0AAF1BKA8_9TREE</name>
<dbReference type="Proteomes" id="UP000827549">
    <property type="component" value="Chromosome 5"/>
</dbReference>
<evidence type="ECO:0000313" key="2">
    <source>
        <dbReference type="Proteomes" id="UP000827549"/>
    </source>
</evidence>
<evidence type="ECO:0000313" key="1">
    <source>
        <dbReference type="EMBL" id="WOO83772.1"/>
    </source>
</evidence>
<sequence>MCDPAPDRLPATLGALGKLPTELFLQVAALLDIQSRARLLRLNSAFYSLAAASAYSNLLLFTTQPLGAPLTLPLQGCAAVHAEHVRVIDVFTHPQHTCRTVKSTRLDDDISVSHFLGHDLPNLRTLHLHIDDRYLHSSDDSSNFTCWAIQYLCPPVVVVHSRMFHGSEISFASPPPEPPEGSVQEERDLVGERLVCVLEEGWRRNIWSNVEECLISMVGERTTSATFVLRAPVVRGRVLGLCGEAAKGGGVPDIYDAFDLYDAVELDATPVELDSSFLAEMVGYIGHHEPLDHCSVTIVNAGWVGPGQADEETANRLEIERSFREAVNKRCCEIGLDAEATARRQEMIRFITMREYLAEPGVLDVFHPTEIAEWLRQG</sequence>
<keyword evidence="2" id="KW-1185">Reference proteome</keyword>
<organism evidence="1 2">
    <name type="scientific">Vanrija pseudolonga</name>
    <dbReference type="NCBI Taxonomy" id="143232"/>
    <lineage>
        <taxon>Eukaryota</taxon>
        <taxon>Fungi</taxon>
        <taxon>Dikarya</taxon>
        <taxon>Basidiomycota</taxon>
        <taxon>Agaricomycotina</taxon>
        <taxon>Tremellomycetes</taxon>
        <taxon>Trichosporonales</taxon>
        <taxon>Trichosporonaceae</taxon>
        <taxon>Vanrija</taxon>
    </lineage>
</organism>
<reference evidence="1" key="1">
    <citation type="submission" date="2023-10" db="EMBL/GenBank/DDBJ databases">
        <authorList>
            <person name="Noh H."/>
        </authorList>
    </citation>
    <scope>NUCLEOTIDE SEQUENCE</scope>
    <source>
        <strain evidence="1">DUCC4014</strain>
    </source>
</reference>
<dbReference type="RefSeq" id="XP_062629798.1">
    <property type="nucleotide sequence ID" value="XM_062773814.1"/>
</dbReference>
<gene>
    <name evidence="1" type="ORF">LOC62_05G007295</name>
</gene>
<dbReference type="EMBL" id="CP086718">
    <property type="protein sequence ID" value="WOO83772.1"/>
    <property type="molecule type" value="Genomic_DNA"/>
</dbReference>
<protein>
    <recommendedName>
        <fullName evidence="3">F-box domain-containing protein</fullName>
    </recommendedName>
</protein>
<accession>A0AAF1BKA8</accession>
<dbReference type="GeneID" id="87810468"/>
<proteinExistence type="predicted"/>
<dbReference type="AlphaFoldDB" id="A0AAF1BKA8"/>